<comment type="caution">
    <text evidence="1">The sequence shown here is derived from an EMBL/GenBank/DDBJ whole genome shotgun (WGS) entry which is preliminary data.</text>
</comment>
<name>A0ABD0VNG2_DENTH</name>
<dbReference type="Proteomes" id="UP001552299">
    <property type="component" value="Unassembled WGS sequence"/>
</dbReference>
<keyword evidence="2" id="KW-1185">Reference proteome</keyword>
<organism evidence="1 2">
    <name type="scientific">Dendrobium thyrsiflorum</name>
    <name type="common">Pinecone-like raceme dendrobium</name>
    <name type="synonym">Orchid</name>
    <dbReference type="NCBI Taxonomy" id="117978"/>
    <lineage>
        <taxon>Eukaryota</taxon>
        <taxon>Viridiplantae</taxon>
        <taxon>Streptophyta</taxon>
        <taxon>Embryophyta</taxon>
        <taxon>Tracheophyta</taxon>
        <taxon>Spermatophyta</taxon>
        <taxon>Magnoliopsida</taxon>
        <taxon>Liliopsida</taxon>
        <taxon>Asparagales</taxon>
        <taxon>Orchidaceae</taxon>
        <taxon>Epidendroideae</taxon>
        <taxon>Malaxideae</taxon>
        <taxon>Dendrobiinae</taxon>
        <taxon>Dendrobium</taxon>
    </lineage>
</organism>
<gene>
    <name evidence="1" type="ORF">M5K25_002889</name>
</gene>
<evidence type="ECO:0000313" key="1">
    <source>
        <dbReference type="EMBL" id="KAL0926649.1"/>
    </source>
</evidence>
<dbReference type="AlphaFoldDB" id="A0ABD0VNG2"/>
<sequence>MGNEFAISNVDVVEASTLEESAMEAFEGLHWTWHLDNAKFARKRNTNTSAHLAFCHIVHWHALKSIKILGQFYFILFRPMMTFYLYDWCRDSMSKVDSTGRDKRVRHLSACTIYVFAVSMVLPERAFEVDETNWILGSDQLQLIAQSKAIRDALNDLELQKLVYKIDSCSNPEEELEKAMEREGFPQFTEMVKTY</sequence>
<dbReference type="EMBL" id="JANQDX010000003">
    <property type="protein sequence ID" value="KAL0926649.1"/>
    <property type="molecule type" value="Genomic_DNA"/>
</dbReference>
<proteinExistence type="predicted"/>
<reference evidence="1 2" key="1">
    <citation type="journal article" date="2024" name="Plant Biotechnol. J.">
        <title>Dendrobium thyrsiflorum genome and its molecular insights into genes involved in important horticultural traits.</title>
        <authorList>
            <person name="Chen B."/>
            <person name="Wang J.Y."/>
            <person name="Zheng P.J."/>
            <person name="Li K.L."/>
            <person name="Liang Y.M."/>
            <person name="Chen X.F."/>
            <person name="Zhang C."/>
            <person name="Zhao X."/>
            <person name="He X."/>
            <person name="Zhang G.Q."/>
            <person name="Liu Z.J."/>
            <person name="Xu Q."/>
        </authorList>
    </citation>
    <scope>NUCLEOTIDE SEQUENCE [LARGE SCALE GENOMIC DNA]</scope>
    <source>
        <strain evidence="1">GZMU011</strain>
    </source>
</reference>
<protein>
    <submittedName>
        <fullName evidence="1">Uncharacterized protein</fullName>
    </submittedName>
</protein>
<evidence type="ECO:0000313" key="2">
    <source>
        <dbReference type="Proteomes" id="UP001552299"/>
    </source>
</evidence>
<accession>A0ABD0VNG2</accession>